<dbReference type="AlphaFoldDB" id="A0A6N9Q6F6"/>
<feature type="transmembrane region" description="Helical" evidence="1">
    <location>
        <begin position="6"/>
        <end position="26"/>
    </location>
</feature>
<feature type="transmembrane region" description="Helical" evidence="1">
    <location>
        <begin position="130"/>
        <end position="148"/>
    </location>
</feature>
<dbReference type="EMBL" id="SIJB01000030">
    <property type="protein sequence ID" value="NBI30273.1"/>
    <property type="molecule type" value="Genomic_DNA"/>
</dbReference>
<keyword evidence="1" id="KW-0472">Membrane</keyword>
<keyword evidence="1" id="KW-1133">Transmembrane helix</keyword>
<evidence type="ECO:0000313" key="3">
    <source>
        <dbReference type="Proteomes" id="UP000448943"/>
    </source>
</evidence>
<gene>
    <name evidence="2" type="ORF">ERL59_15095</name>
</gene>
<dbReference type="InterPro" id="IPR018729">
    <property type="entry name" value="DUF2269_transmembrane"/>
</dbReference>
<organism evidence="2 3">
    <name type="scientific">Chengkuizengella marina</name>
    <dbReference type="NCBI Taxonomy" id="2507566"/>
    <lineage>
        <taxon>Bacteria</taxon>
        <taxon>Bacillati</taxon>
        <taxon>Bacillota</taxon>
        <taxon>Bacilli</taxon>
        <taxon>Bacillales</taxon>
        <taxon>Paenibacillaceae</taxon>
        <taxon>Chengkuizengella</taxon>
    </lineage>
</organism>
<protein>
    <submittedName>
        <fullName evidence="2">DUF2269 family protein</fullName>
    </submittedName>
</protein>
<evidence type="ECO:0000313" key="2">
    <source>
        <dbReference type="EMBL" id="NBI30273.1"/>
    </source>
</evidence>
<sequence length="154" mass="17573">MSFLILIHVLSAVIGVGPIFFIHILLRKEQSVQELRFSMKIAKKLLLFPKIGGLTAVLTGLLIILLNDYGTFFQLWLVGSLVLYLIAQVILLGFIAPRQKKIASWLFDPNNNNEIKLPFEIILMRSQVNLLFYISTTLILFIFVLMILKPLVFV</sequence>
<proteinExistence type="predicted"/>
<feature type="transmembrane region" description="Helical" evidence="1">
    <location>
        <begin position="72"/>
        <end position="96"/>
    </location>
</feature>
<dbReference type="RefSeq" id="WP_160647079.1">
    <property type="nucleotide sequence ID" value="NZ_SIJB01000030.1"/>
</dbReference>
<accession>A0A6N9Q6F6</accession>
<dbReference type="OrthoDB" id="69600at2"/>
<dbReference type="Pfam" id="PF10027">
    <property type="entry name" value="DUF2269"/>
    <property type="match status" value="1"/>
</dbReference>
<keyword evidence="3" id="KW-1185">Reference proteome</keyword>
<comment type="caution">
    <text evidence="2">The sequence shown here is derived from an EMBL/GenBank/DDBJ whole genome shotgun (WGS) entry which is preliminary data.</text>
</comment>
<feature type="transmembrane region" description="Helical" evidence="1">
    <location>
        <begin position="47"/>
        <end position="66"/>
    </location>
</feature>
<reference evidence="2 3" key="1">
    <citation type="submission" date="2019-01" db="EMBL/GenBank/DDBJ databases">
        <title>Chengkuizengella sp. nov., isolated from deep-sea sediment of East Pacific Ocean.</title>
        <authorList>
            <person name="Yang J."/>
            <person name="Lai Q."/>
            <person name="Shao Z."/>
        </authorList>
    </citation>
    <scope>NUCLEOTIDE SEQUENCE [LARGE SCALE GENOMIC DNA]</scope>
    <source>
        <strain evidence="2 3">YPA3-1-1</strain>
    </source>
</reference>
<dbReference type="Proteomes" id="UP000448943">
    <property type="component" value="Unassembled WGS sequence"/>
</dbReference>
<keyword evidence="1" id="KW-0812">Transmembrane</keyword>
<evidence type="ECO:0000256" key="1">
    <source>
        <dbReference type="SAM" id="Phobius"/>
    </source>
</evidence>
<name>A0A6N9Q6F6_9BACL</name>